<dbReference type="InterPro" id="IPR000718">
    <property type="entry name" value="Peptidase_M13"/>
</dbReference>
<evidence type="ECO:0000256" key="8">
    <source>
        <dbReference type="SAM" id="MobiDB-lite"/>
    </source>
</evidence>
<accession>A0A6P4ZL52</accession>
<evidence type="ECO:0000256" key="6">
    <source>
        <dbReference type="ARBA" id="ARBA00022833"/>
    </source>
</evidence>
<keyword evidence="6" id="KW-0862">Zinc</keyword>
<keyword evidence="9" id="KW-0472">Membrane</keyword>
<dbReference type="GeneID" id="109479902"/>
<evidence type="ECO:0000256" key="7">
    <source>
        <dbReference type="ARBA" id="ARBA00023049"/>
    </source>
</evidence>
<keyword evidence="9" id="KW-1133">Transmembrane helix</keyword>
<feature type="transmembrane region" description="Helical" evidence="9">
    <location>
        <begin position="90"/>
        <end position="112"/>
    </location>
</feature>
<evidence type="ECO:0000256" key="3">
    <source>
        <dbReference type="ARBA" id="ARBA00022670"/>
    </source>
</evidence>
<dbReference type="Gene3D" id="1.10.1380.10">
    <property type="entry name" value="Neutral endopeptidase , domain2"/>
    <property type="match status" value="1"/>
</dbReference>
<sequence>MSEAGYALVSTDDDQESSDERDSLLPLQNGYPATVKMTEYKRHENVEDDIPASNASSQGGTPMEDVPPVKLRTKTLFLGKWGQWTSLERILIILSCLLGLTCIILGALYGAAVGRKEVCLTPHCVMVASKLMSSMNMSIDPCDNFYQYACQGWIRSHPIPDGKTRWGTFGQLWAENQQVMRTVLEELDLDKAVSQAEKKAKLYYLSCMDANNTVEELGAKPLLDIITDLGGWNATGTWNEETWNFSALFNRLHQQFDLSPLFSAWVGTDDRNSSVNIFQVDQGGLGLPDRDYYLNKSETDEVLVAYLAYMTELGILLGGDRNETMMLMSEVLDFEIELANITTPDDQRRDQEIMYHRYNLSILQGMAPMINWTLYFTTMLKNTGISINPSEQLVVYAPEYLHHVTKLVNRTPNHVLNNYLLWKVVSLLSPYLSKPFQDAGHKMTEVLTGKTEREATWKECISETNEVVGFALGAMFVREAFHNSKAKAEEMIGDVKRAFIRNLPNLQWMDDETRRAAEDKAEAVYDMIGFPDYILDPEKLDEKYELLEMRADDYFGNYVRFLAVDVLKNMKKLRQPVDRRKWSMTPPEVNAYYSPNKNEIVFPAGILQPPFYDPNSPKSLNFGGIGVVMGHELTHGFDDSGREFDKFGNLKPWWNNVSVAKFKQQAQCMVDQYSGYTINGEHVDGKQTLGENIADNGGLKSAFHAYEDWKRRNGDEVPLPAVGLSHNQLFFVSFAQVWCDRRTEQIAHEALLTDTHSPAKWRVIGTLSNSKDFARAFNCPVGSTMNPKDKCEVW</sequence>
<dbReference type="RefSeq" id="XP_019637513.1">
    <property type="nucleotide sequence ID" value="XM_019781954.1"/>
</dbReference>
<dbReference type="PROSITE" id="PS51885">
    <property type="entry name" value="NEPRILYSIN"/>
    <property type="match status" value="1"/>
</dbReference>
<dbReference type="PRINTS" id="PR00786">
    <property type="entry name" value="NEPRILYSIN"/>
</dbReference>
<dbReference type="Proteomes" id="UP000515135">
    <property type="component" value="Unplaced"/>
</dbReference>
<feature type="domain" description="Peptidase M13 C-terminal" evidence="10">
    <location>
        <begin position="590"/>
        <end position="793"/>
    </location>
</feature>
<dbReference type="GO" id="GO:0046872">
    <property type="term" value="F:metal ion binding"/>
    <property type="evidence" value="ECO:0007669"/>
    <property type="project" value="UniProtKB-KW"/>
</dbReference>
<feature type="domain" description="Peptidase M13 N-terminal" evidence="11">
    <location>
        <begin position="141"/>
        <end position="531"/>
    </location>
</feature>
<organism evidence="12 13">
    <name type="scientific">Branchiostoma belcheri</name>
    <name type="common">Amphioxus</name>
    <dbReference type="NCBI Taxonomy" id="7741"/>
    <lineage>
        <taxon>Eukaryota</taxon>
        <taxon>Metazoa</taxon>
        <taxon>Chordata</taxon>
        <taxon>Cephalochordata</taxon>
        <taxon>Leptocardii</taxon>
        <taxon>Amphioxiformes</taxon>
        <taxon>Branchiostomatidae</taxon>
        <taxon>Branchiostoma</taxon>
    </lineage>
</organism>
<protein>
    <submittedName>
        <fullName evidence="13">Endothelin-converting enzyme 1-like</fullName>
    </submittedName>
</protein>
<reference evidence="13" key="1">
    <citation type="submission" date="2025-08" db="UniProtKB">
        <authorList>
            <consortium name="RefSeq"/>
        </authorList>
    </citation>
    <scope>IDENTIFICATION</scope>
    <source>
        <tissue evidence="13">Gonad</tissue>
    </source>
</reference>
<dbReference type="GO" id="GO:0004222">
    <property type="term" value="F:metalloendopeptidase activity"/>
    <property type="evidence" value="ECO:0007669"/>
    <property type="project" value="InterPro"/>
</dbReference>
<comment type="similarity">
    <text evidence="2">Belongs to the peptidase M13 family.</text>
</comment>
<dbReference type="GO" id="GO:0016485">
    <property type="term" value="P:protein processing"/>
    <property type="evidence" value="ECO:0007669"/>
    <property type="project" value="TreeGrafter"/>
</dbReference>
<evidence type="ECO:0000313" key="13">
    <source>
        <dbReference type="RefSeq" id="XP_019637513.1"/>
    </source>
</evidence>
<dbReference type="PANTHER" id="PTHR11733:SF167">
    <property type="entry name" value="FI17812P1-RELATED"/>
    <property type="match status" value="1"/>
</dbReference>
<keyword evidence="5" id="KW-0378">Hydrolase</keyword>
<proteinExistence type="inferred from homology"/>
<dbReference type="InterPro" id="IPR042089">
    <property type="entry name" value="Peptidase_M13_dom_2"/>
</dbReference>
<dbReference type="SUPFAM" id="SSF55486">
    <property type="entry name" value="Metalloproteases ('zincins'), catalytic domain"/>
    <property type="match status" value="1"/>
</dbReference>
<name>A0A6P4ZL52_BRABE</name>
<keyword evidence="7" id="KW-0482">Metalloprotease</keyword>
<dbReference type="PANTHER" id="PTHR11733">
    <property type="entry name" value="ZINC METALLOPROTEASE FAMILY M13 NEPRILYSIN-RELATED"/>
    <property type="match status" value="1"/>
</dbReference>
<evidence type="ECO:0000259" key="10">
    <source>
        <dbReference type="Pfam" id="PF01431"/>
    </source>
</evidence>
<dbReference type="InterPro" id="IPR018497">
    <property type="entry name" value="Peptidase_M13_C"/>
</dbReference>
<evidence type="ECO:0000256" key="5">
    <source>
        <dbReference type="ARBA" id="ARBA00022801"/>
    </source>
</evidence>
<dbReference type="GO" id="GO:0005886">
    <property type="term" value="C:plasma membrane"/>
    <property type="evidence" value="ECO:0007669"/>
    <property type="project" value="TreeGrafter"/>
</dbReference>
<evidence type="ECO:0000256" key="2">
    <source>
        <dbReference type="ARBA" id="ARBA00007357"/>
    </source>
</evidence>
<dbReference type="Gene3D" id="3.40.390.10">
    <property type="entry name" value="Collagenase (Catalytic Domain)"/>
    <property type="match status" value="1"/>
</dbReference>
<evidence type="ECO:0000313" key="12">
    <source>
        <dbReference type="Proteomes" id="UP000515135"/>
    </source>
</evidence>
<feature type="region of interest" description="Disordered" evidence="8">
    <location>
        <begin position="1"/>
        <end position="31"/>
    </location>
</feature>
<dbReference type="CDD" id="cd08662">
    <property type="entry name" value="M13"/>
    <property type="match status" value="1"/>
</dbReference>
<evidence type="ECO:0000256" key="9">
    <source>
        <dbReference type="SAM" id="Phobius"/>
    </source>
</evidence>
<keyword evidence="4" id="KW-0479">Metal-binding</keyword>
<gene>
    <name evidence="13" type="primary">LOC109479902</name>
</gene>
<dbReference type="InterPro" id="IPR024079">
    <property type="entry name" value="MetalloPept_cat_dom_sf"/>
</dbReference>
<dbReference type="AlphaFoldDB" id="A0A6P4ZL52"/>
<evidence type="ECO:0000259" key="11">
    <source>
        <dbReference type="Pfam" id="PF05649"/>
    </source>
</evidence>
<dbReference type="Pfam" id="PF05649">
    <property type="entry name" value="Peptidase_M13_N"/>
    <property type="match status" value="1"/>
</dbReference>
<dbReference type="KEGG" id="bbel:109479902"/>
<dbReference type="Pfam" id="PF01431">
    <property type="entry name" value="Peptidase_M13"/>
    <property type="match status" value="1"/>
</dbReference>
<dbReference type="OrthoDB" id="6475849at2759"/>
<keyword evidence="12" id="KW-1185">Reference proteome</keyword>
<evidence type="ECO:0000256" key="4">
    <source>
        <dbReference type="ARBA" id="ARBA00022723"/>
    </source>
</evidence>
<keyword evidence="9" id="KW-0812">Transmembrane</keyword>
<dbReference type="InterPro" id="IPR008753">
    <property type="entry name" value="Peptidase_M13_N"/>
</dbReference>
<comment type="cofactor">
    <cofactor evidence="1">
        <name>Zn(2+)</name>
        <dbReference type="ChEBI" id="CHEBI:29105"/>
    </cofactor>
</comment>
<keyword evidence="3" id="KW-0645">Protease</keyword>
<evidence type="ECO:0000256" key="1">
    <source>
        <dbReference type="ARBA" id="ARBA00001947"/>
    </source>
</evidence>